<name>W4LY22_ENTF1</name>
<proteinExistence type="predicted"/>
<dbReference type="HOGENOM" id="CLU_149932_0_0_7"/>
<accession>W4LY22</accession>
<dbReference type="Proteomes" id="UP000019141">
    <property type="component" value="Unassembled WGS sequence"/>
</dbReference>
<comment type="caution">
    <text evidence="1">The sequence shown here is derived from an EMBL/GenBank/DDBJ whole genome shotgun (WGS) entry which is preliminary data.</text>
</comment>
<protein>
    <submittedName>
        <fullName evidence="1">Uncharacterized protein</fullName>
    </submittedName>
</protein>
<dbReference type="AlphaFoldDB" id="W4LY22"/>
<organism evidence="1 2">
    <name type="scientific">Entotheonella factor</name>
    <dbReference type="NCBI Taxonomy" id="1429438"/>
    <lineage>
        <taxon>Bacteria</taxon>
        <taxon>Pseudomonadati</taxon>
        <taxon>Nitrospinota/Tectimicrobiota group</taxon>
        <taxon>Candidatus Tectimicrobiota</taxon>
        <taxon>Candidatus Entotheonellia</taxon>
        <taxon>Candidatus Entotheonellales</taxon>
        <taxon>Candidatus Entotheonellaceae</taxon>
        <taxon>Candidatus Entotheonella</taxon>
    </lineage>
</organism>
<dbReference type="EMBL" id="AZHW01000087">
    <property type="protein sequence ID" value="ETX03004.1"/>
    <property type="molecule type" value="Genomic_DNA"/>
</dbReference>
<gene>
    <name evidence="1" type="ORF">ETSY1_01600</name>
</gene>
<sequence length="139" mass="15529">MKIRLLGLAILVVFVHVGCAQKVTFQPRPVVPASDVKAKITRDRNENAKIKLSIAHLAPPQSLVPPRTLYVVWAEAPTGRTINLGRLLVNKNRSAKFEGVTPLEKFRLLITAEDLADVEEPSQQVVLSTDMLRVKKGWW</sequence>
<reference evidence="1 2" key="1">
    <citation type="journal article" date="2014" name="Nature">
        <title>An environmental bacterial taxon with a large and distinct metabolic repertoire.</title>
        <authorList>
            <person name="Wilson M.C."/>
            <person name="Mori T."/>
            <person name="Ruckert C."/>
            <person name="Uria A.R."/>
            <person name="Helf M.J."/>
            <person name="Takada K."/>
            <person name="Gernert C."/>
            <person name="Steffens U.A."/>
            <person name="Heycke N."/>
            <person name="Schmitt S."/>
            <person name="Rinke C."/>
            <person name="Helfrich E.J."/>
            <person name="Brachmann A.O."/>
            <person name="Gurgui C."/>
            <person name="Wakimoto T."/>
            <person name="Kracht M."/>
            <person name="Crusemann M."/>
            <person name="Hentschel U."/>
            <person name="Abe I."/>
            <person name="Matsunaga S."/>
            <person name="Kalinowski J."/>
            <person name="Takeyama H."/>
            <person name="Piel J."/>
        </authorList>
    </citation>
    <scope>NUCLEOTIDE SEQUENCE [LARGE SCALE GENOMIC DNA]</scope>
    <source>
        <strain evidence="2">TSY1</strain>
    </source>
</reference>
<evidence type="ECO:0000313" key="2">
    <source>
        <dbReference type="Proteomes" id="UP000019141"/>
    </source>
</evidence>
<keyword evidence="2" id="KW-1185">Reference proteome</keyword>
<evidence type="ECO:0000313" key="1">
    <source>
        <dbReference type="EMBL" id="ETX03004.1"/>
    </source>
</evidence>